<dbReference type="GO" id="GO:0036159">
    <property type="term" value="P:inner dynein arm assembly"/>
    <property type="evidence" value="ECO:0007669"/>
    <property type="project" value="TreeGrafter"/>
</dbReference>
<sequence>MPLIVRDHTWTQNQSTVYISLPLKGVKTANVHVICTDEYLKVRENVKL</sequence>
<organism evidence="2 3">
    <name type="scientific">Sinocyclocheilus grahami</name>
    <name type="common">Dianchi golden-line fish</name>
    <name type="synonym">Barbus grahami</name>
    <dbReference type="NCBI Taxonomy" id="75366"/>
    <lineage>
        <taxon>Eukaryota</taxon>
        <taxon>Metazoa</taxon>
        <taxon>Chordata</taxon>
        <taxon>Craniata</taxon>
        <taxon>Vertebrata</taxon>
        <taxon>Euteleostomi</taxon>
        <taxon>Actinopterygii</taxon>
        <taxon>Neopterygii</taxon>
        <taxon>Teleostei</taxon>
        <taxon>Ostariophysi</taxon>
        <taxon>Cypriniformes</taxon>
        <taxon>Cyprinidae</taxon>
        <taxon>Cyprininae</taxon>
        <taxon>Sinocyclocheilus</taxon>
    </lineage>
</organism>
<feature type="domain" description="CS" evidence="1">
    <location>
        <begin position="8"/>
        <end position="43"/>
    </location>
</feature>
<protein>
    <recommendedName>
        <fullName evidence="1">CS domain-containing protein</fullName>
    </recommendedName>
</protein>
<evidence type="ECO:0000313" key="2">
    <source>
        <dbReference type="Ensembl" id="ENSSGRP00000031651.1"/>
    </source>
</evidence>
<reference evidence="2" key="1">
    <citation type="submission" date="2025-08" db="UniProtKB">
        <authorList>
            <consortium name="Ensembl"/>
        </authorList>
    </citation>
    <scope>IDENTIFICATION</scope>
</reference>
<dbReference type="GO" id="GO:0003351">
    <property type="term" value="P:epithelial cilium movement involved in extracellular fluid movement"/>
    <property type="evidence" value="ECO:0007669"/>
    <property type="project" value="TreeGrafter"/>
</dbReference>
<dbReference type="AlphaFoldDB" id="A0A672M4W7"/>
<dbReference type="InParanoid" id="A0A672M4W7"/>
<dbReference type="Proteomes" id="UP000472262">
    <property type="component" value="Unassembled WGS sequence"/>
</dbReference>
<dbReference type="GO" id="GO:0005576">
    <property type="term" value="C:extracellular region"/>
    <property type="evidence" value="ECO:0007669"/>
    <property type="project" value="GOC"/>
</dbReference>
<dbReference type="GO" id="GO:0030331">
    <property type="term" value="F:nuclear estrogen receptor binding"/>
    <property type="evidence" value="ECO:0007669"/>
    <property type="project" value="TreeGrafter"/>
</dbReference>
<name>A0A672M4W7_SINGR</name>
<dbReference type="InterPro" id="IPR052004">
    <property type="entry name" value="Dynein_assembly_factor_4"/>
</dbReference>
<dbReference type="SUPFAM" id="SSF49764">
    <property type="entry name" value="HSP20-like chaperones"/>
    <property type="match status" value="1"/>
</dbReference>
<dbReference type="PANTHER" id="PTHR46492:SF1">
    <property type="entry name" value="DYNEIN AXONEMAL ASSEMBLY FACTOR 4"/>
    <property type="match status" value="1"/>
</dbReference>
<dbReference type="Pfam" id="PF04969">
    <property type="entry name" value="CS"/>
    <property type="match status" value="1"/>
</dbReference>
<dbReference type="Gene3D" id="2.60.40.790">
    <property type="match status" value="1"/>
</dbReference>
<dbReference type="GO" id="GO:0007507">
    <property type="term" value="P:heart development"/>
    <property type="evidence" value="ECO:0007669"/>
    <property type="project" value="TreeGrafter"/>
</dbReference>
<dbReference type="PANTHER" id="PTHR46492">
    <property type="entry name" value="DYNEIN ASSEMBLY FACTOR 4, AXONEMAL"/>
    <property type="match status" value="1"/>
</dbReference>
<evidence type="ECO:0000259" key="1">
    <source>
        <dbReference type="Pfam" id="PF04969"/>
    </source>
</evidence>
<accession>A0A672M4W7</accession>
<reference evidence="2" key="2">
    <citation type="submission" date="2025-09" db="UniProtKB">
        <authorList>
            <consortium name="Ensembl"/>
        </authorList>
    </citation>
    <scope>IDENTIFICATION</scope>
</reference>
<dbReference type="GO" id="GO:0007368">
    <property type="term" value="P:determination of left/right symmetry"/>
    <property type="evidence" value="ECO:0007669"/>
    <property type="project" value="TreeGrafter"/>
</dbReference>
<dbReference type="GO" id="GO:0036158">
    <property type="term" value="P:outer dynein arm assembly"/>
    <property type="evidence" value="ECO:0007669"/>
    <property type="project" value="TreeGrafter"/>
</dbReference>
<dbReference type="InterPro" id="IPR008978">
    <property type="entry name" value="HSP20-like_chaperone"/>
</dbReference>
<dbReference type="Ensembl" id="ENSSGRT00000033977.1">
    <property type="protein sequence ID" value="ENSSGRP00000031651.1"/>
    <property type="gene ID" value="ENSSGRG00000017771.1"/>
</dbReference>
<proteinExistence type="predicted"/>
<keyword evidence="3" id="KW-1185">Reference proteome</keyword>
<evidence type="ECO:0000313" key="3">
    <source>
        <dbReference type="Proteomes" id="UP000472262"/>
    </source>
</evidence>
<dbReference type="InterPro" id="IPR007052">
    <property type="entry name" value="CS_dom"/>
</dbReference>